<keyword evidence="2" id="KW-1185">Reference proteome</keyword>
<evidence type="ECO:0000313" key="2">
    <source>
        <dbReference type="Proteomes" id="UP000680750"/>
    </source>
</evidence>
<dbReference type="Proteomes" id="UP000680750">
    <property type="component" value="Chromosome"/>
</dbReference>
<dbReference type="EMBL" id="AP023354">
    <property type="protein sequence ID" value="BCJ28190.1"/>
    <property type="molecule type" value="Genomic_DNA"/>
</dbReference>
<evidence type="ECO:0000313" key="1">
    <source>
        <dbReference type="EMBL" id="BCJ28190.1"/>
    </source>
</evidence>
<gene>
    <name evidence="1" type="ORF">Asera_22980</name>
</gene>
<reference evidence="1" key="1">
    <citation type="submission" date="2020-08" db="EMBL/GenBank/DDBJ databases">
        <title>Whole genome shotgun sequence of Actinocatenispora sera NBRC 101916.</title>
        <authorList>
            <person name="Komaki H."/>
            <person name="Tamura T."/>
        </authorList>
    </citation>
    <scope>NUCLEOTIDE SEQUENCE</scope>
    <source>
        <strain evidence="1">NBRC 101916</strain>
    </source>
</reference>
<dbReference type="KEGG" id="aser:Asera_22980"/>
<dbReference type="AlphaFoldDB" id="A0A810KY84"/>
<sequence length="47" mass="5105">MGSWADHQTNGKVTTFYTCYAYGEGVWRTDGSVARVGAGRGRLPRPA</sequence>
<organism evidence="1 2">
    <name type="scientific">Actinocatenispora sera</name>
    <dbReference type="NCBI Taxonomy" id="390989"/>
    <lineage>
        <taxon>Bacteria</taxon>
        <taxon>Bacillati</taxon>
        <taxon>Actinomycetota</taxon>
        <taxon>Actinomycetes</taxon>
        <taxon>Micromonosporales</taxon>
        <taxon>Micromonosporaceae</taxon>
        <taxon>Actinocatenispora</taxon>
    </lineage>
</organism>
<accession>A0A810KY84</accession>
<proteinExistence type="predicted"/>
<protein>
    <submittedName>
        <fullName evidence="1">Uncharacterized protein</fullName>
    </submittedName>
</protein>
<name>A0A810KY84_9ACTN</name>